<dbReference type="EMBL" id="JAUMSQ010000052">
    <property type="protein sequence ID" value="MDO3636061.1"/>
    <property type="molecule type" value="Genomic_DNA"/>
</dbReference>
<dbReference type="PANTHER" id="PTHR48081:SF30">
    <property type="entry name" value="ACETYL-HYDROLASE LIPR-RELATED"/>
    <property type="match status" value="1"/>
</dbReference>
<protein>
    <submittedName>
        <fullName evidence="5">Alpha/beta hydrolase</fullName>
    </submittedName>
</protein>
<dbReference type="InterPro" id="IPR029058">
    <property type="entry name" value="AB_hydrolase_fold"/>
</dbReference>
<evidence type="ECO:0000256" key="1">
    <source>
        <dbReference type="ARBA" id="ARBA00010515"/>
    </source>
</evidence>
<evidence type="ECO:0000256" key="3">
    <source>
        <dbReference type="PROSITE-ProRule" id="PRU10038"/>
    </source>
</evidence>
<proteinExistence type="inferred from homology"/>
<comment type="caution">
    <text evidence="5">The sequence shown here is derived from an EMBL/GenBank/DDBJ whole genome shotgun (WGS) entry which is preliminary data.</text>
</comment>
<dbReference type="InterPro" id="IPR013094">
    <property type="entry name" value="AB_hydrolase_3"/>
</dbReference>
<reference evidence="5" key="1">
    <citation type="submission" date="2023-07" db="EMBL/GenBank/DDBJ databases">
        <title>Mycolicibacterium sp. nov., a novel bacterial species.</title>
        <authorList>
            <person name="Cao Y."/>
        </authorList>
    </citation>
    <scope>NUCLEOTIDE SEQUENCE</scope>
    <source>
        <strain evidence="5">KC 300</strain>
    </source>
</reference>
<feature type="domain" description="Alpha/beta hydrolase fold-3" evidence="4">
    <location>
        <begin position="100"/>
        <end position="300"/>
    </location>
</feature>
<evidence type="ECO:0000259" key="4">
    <source>
        <dbReference type="Pfam" id="PF07859"/>
    </source>
</evidence>
<feature type="active site" evidence="3">
    <location>
        <position position="174"/>
    </location>
</feature>
<dbReference type="PANTHER" id="PTHR48081">
    <property type="entry name" value="AB HYDROLASE SUPERFAMILY PROTEIN C4A8.06C"/>
    <property type="match status" value="1"/>
</dbReference>
<dbReference type="Pfam" id="PF07859">
    <property type="entry name" value="Abhydrolase_3"/>
    <property type="match status" value="1"/>
</dbReference>
<keyword evidence="6" id="KW-1185">Reference proteome</keyword>
<organism evidence="5 6">
    <name type="scientific">Mycolicibacterium arseniciresistens</name>
    <dbReference type="NCBI Taxonomy" id="3062257"/>
    <lineage>
        <taxon>Bacteria</taxon>
        <taxon>Bacillati</taxon>
        <taxon>Actinomycetota</taxon>
        <taxon>Actinomycetes</taxon>
        <taxon>Mycobacteriales</taxon>
        <taxon>Mycobacteriaceae</taxon>
        <taxon>Mycolicibacterium</taxon>
    </lineage>
</organism>
<evidence type="ECO:0000313" key="6">
    <source>
        <dbReference type="Proteomes" id="UP001168823"/>
    </source>
</evidence>
<dbReference type="RefSeq" id="WP_302913913.1">
    <property type="nucleotide sequence ID" value="NZ_JAUMSQ010000052.1"/>
</dbReference>
<dbReference type="SUPFAM" id="SSF53474">
    <property type="entry name" value="alpha/beta-Hydrolases"/>
    <property type="match status" value="1"/>
</dbReference>
<dbReference type="PROSITE" id="PS01174">
    <property type="entry name" value="LIPASE_GDXG_SER"/>
    <property type="match status" value="1"/>
</dbReference>
<keyword evidence="2 5" id="KW-0378">Hydrolase</keyword>
<dbReference type="Proteomes" id="UP001168823">
    <property type="component" value="Unassembled WGS sequence"/>
</dbReference>
<evidence type="ECO:0000256" key="2">
    <source>
        <dbReference type="ARBA" id="ARBA00022801"/>
    </source>
</evidence>
<accession>A0ABT8UE46</accession>
<comment type="similarity">
    <text evidence="1">Belongs to the 'GDXG' lipolytic enzyme family.</text>
</comment>
<dbReference type="InterPro" id="IPR050300">
    <property type="entry name" value="GDXG_lipolytic_enzyme"/>
</dbReference>
<evidence type="ECO:0000313" key="5">
    <source>
        <dbReference type="EMBL" id="MDO3636061.1"/>
    </source>
</evidence>
<dbReference type="GO" id="GO:0016787">
    <property type="term" value="F:hydrolase activity"/>
    <property type="evidence" value="ECO:0007669"/>
    <property type="project" value="UniProtKB-KW"/>
</dbReference>
<dbReference type="InterPro" id="IPR033140">
    <property type="entry name" value="Lipase_GDXG_put_SER_AS"/>
</dbReference>
<gene>
    <name evidence="5" type="ORF">Q2100_09940</name>
</gene>
<dbReference type="Gene3D" id="3.40.50.1820">
    <property type="entry name" value="alpha/beta hydrolase"/>
    <property type="match status" value="1"/>
</dbReference>
<sequence>MSATTVAADSSIRRRGSRRSRAAAAMSAVTLRQISAVLPPERSWGLRMSRWIIAGVMDALGPSLAGAVVEPVDTVTADGRRVRGEWVRARGVARGDAAVYFLHGSGYALCSPRTHRRLTAWLSALTGLPVFCDDYRLAPRHRFPSAADDVRAGWDWLLDEQRFDPGRLVVAGDSAGGHLALDLLLTPEVAQRHPAAMVLFSPLFDLTFGLASERERLRPDPAIRAADAARLVRLYCPDTDPTDRRLAIGVAAGPALPRTLIQAGAAEMLAADAHRLADEIRAAGGDCELQVWPDQVHVFQALPRLSPEAVHAMRYAAGFIGSALRSRQIDTDTDTDTEKVG</sequence>
<name>A0ABT8UE46_9MYCO</name>